<feature type="region of interest" description="Disordered" evidence="5">
    <location>
        <begin position="1"/>
        <end position="32"/>
    </location>
</feature>
<sequence>MTTETPRPPQTTRPAPATSRVPAATSDPTLRTQRDLAFKDFGVVDTGKQDKRSYPVALLIFGSVLTAALMIKTTVKKQLEQQKVITFNAVKPLPPEPPKPKPIVKLPPPPKIKPIEPIKPPIVVETPEPPKIQPPVVKPAPEVVKTSPAPKAVEPPPAPKPVAIQIAQAASVPNNSAHPSPVRLGNLTNPINNTSGPAVSPINLGRSGAPGMNASNSGLGNPTKIALSGSGSPNGTNMAGRDNAAVPIRGLSNGMAGSNGSGPARAGAIQIAMNNKPQPVATQIAQPVSAPRTAPKVLFKPRPEYTEDAKNAHIEGSVAVRIHVTSSGSVQVLGVSSSLGHGLDQAAERAAQGMRFQPATQDGKAVDWDGVVNITFQLAS</sequence>
<proteinExistence type="predicted"/>
<evidence type="ECO:0000256" key="1">
    <source>
        <dbReference type="ARBA" id="ARBA00004167"/>
    </source>
</evidence>
<dbReference type="InterPro" id="IPR006260">
    <property type="entry name" value="TonB/TolA_C"/>
</dbReference>
<feature type="compositionally biased region" description="Pro residues" evidence="5">
    <location>
        <begin position="1"/>
        <end position="11"/>
    </location>
</feature>
<gene>
    <name evidence="7" type="ORF">ACK2TP_12600</name>
</gene>
<dbReference type="EMBL" id="JBJYXY010000001">
    <property type="protein sequence ID" value="MFN2976606.1"/>
    <property type="molecule type" value="Genomic_DNA"/>
</dbReference>
<keyword evidence="4" id="KW-0472">Membrane</keyword>
<dbReference type="SUPFAM" id="SSF74653">
    <property type="entry name" value="TolA/TonB C-terminal domain"/>
    <property type="match status" value="1"/>
</dbReference>
<keyword evidence="3" id="KW-1133">Transmembrane helix</keyword>
<comment type="subcellular location">
    <subcellularLocation>
        <location evidence="1">Membrane</location>
        <topology evidence="1">Single-pass membrane protein</topology>
    </subcellularLocation>
</comment>
<evidence type="ECO:0000313" key="8">
    <source>
        <dbReference type="Proteomes" id="UP001634747"/>
    </source>
</evidence>
<comment type="caution">
    <text evidence="7">The sequence shown here is derived from an EMBL/GenBank/DDBJ whole genome shotgun (WGS) entry which is preliminary data.</text>
</comment>
<dbReference type="PROSITE" id="PS52015">
    <property type="entry name" value="TONB_CTD"/>
    <property type="match status" value="1"/>
</dbReference>
<dbReference type="InterPro" id="IPR037682">
    <property type="entry name" value="TonB_C"/>
</dbReference>
<evidence type="ECO:0000256" key="2">
    <source>
        <dbReference type="ARBA" id="ARBA00022692"/>
    </source>
</evidence>
<dbReference type="Gene3D" id="3.30.1150.10">
    <property type="match status" value="1"/>
</dbReference>
<accession>A0ABW9KLG4</accession>
<evidence type="ECO:0000256" key="3">
    <source>
        <dbReference type="ARBA" id="ARBA00022989"/>
    </source>
</evidence>
<name>A0ABW9KLG4_9BACT</name>
<keyword evidence="8" id="KW-1185">Reference proteome</keyword>
<dbReference type="RefSeq" id="WP_263411923.1">
    <property type="nucleotide sequence ID" value="NZ_BAABBH010000001.1"/>
</dbReference>
<dbReference type="NCBIfam" id="TIGR01352">
    <property type="entry name" value="tonB_Cterm"/>
    <property type="match status" value="1"/>
</dbReference>
<evidence type="ECO:0000259" key="6">
    <source>
        <dbReference type="PROSITE" id="PS52015"/>
    </source>
</evidence>
<keyword evidence="2" id="KW-0812">Transmembrane</keyword>
<reference evidence="7 8" key="1">
    <citation type="submission" date="2024-12" db="EMBL/GenBank/DDBJ databases">
        <authorList>
            <person name="Lee Y."/>
        </authorList>
    </citation>
    <scope>NUCLEOTIDE SEQUENCE [LARGE SCALE GENOMIC DNA]</scope>
    <source>
        <strain evidence="7 8">03SUJ4</strain>
    </source>
</reference>
<organism evidence="7 8">
    <name type="scientific">Terriglobus aquaticus</name>
    <dbReference type="NCBI Taxonomy" id="940139"/>
    <lineage>
        <taxon>Bacteria</taxon>
        <taxon>Pseudomonadati</taxon>
        <taxon>Acidobacteriota</taxon>
        <taxon>Terriglobia</taxon>
        <taxon>Terriglobales</taxon>
        <taxon>Acidobacteriaceae</taxon>
        <taxon>Terriglobus</taxon>
    </lineage>
</organism>
<dbReference type="Pfam" id="PF03544">
    <property type="entry name" value="TonB_C"/>
    <property type="match status" value="1"/>
</dbReference>
<evidence type="ECO:0000313" key="7">
    <source>
        <dbReference type="EMBL" id="MFN2976606.1"/>
    </source>
</evidence>
<dbReference type="Proteomes" id="UP001634747">
    <property type="component" value="Unassembled WGS sequence"/>
</dbReference>
<evidence type="ECO:0000256" key="5">
    <source>
        <dbReference type="SAM" id="MobiDB-lite"/>
    </source>
</evidence>
<feature type="domain" description="TonB C-terminal" evidence="6">
    <location>
        <begin position="290"/>
        <end position="380"/>
    </location>
</feature>
<evidence type="ECO:0000256" key="4">
    <source>
        <dbReference type="ARBA" id="ARBA00023136"/>
    </source>
</evidence>
<protein>
    <submittedName>
        <fullName evidence="7">TonB family protein</fullName>
    </submittedName>
</protein>